<organism evidence="1 2">
    <name type="scientific">Melipona bicolor</name>
    <dbReference type="NCBI Taxonomy" id="60889"/>
    <lineage>
        <taxon>Eukaryota</taxon>
        <taxon>Metazoa</taxon>
        <taxon>Ecdysozoa</taxon>
        <taxon>Arthropoda</taxon>
        <taxon>Hexapoda</taxon>
        <taxon>Insecta</taxon>
        <taxon>Pterygota</taxon>
        <taxon>Neoptera</taxon>
        <taxon>Endopterygota</taxon>
        <taxon>Hymenoptera</taxon>
        <taxon>Apocrita</taxon>
        <taxon>Aculeata</taxon>
        <taxon>Apoidea</taxon>
        <taxon>Anthophila</taxon>
        <taxon>Apidae</taxon>
        <taxon>Melipona</taxon>
    </lineage>
</organism>
<dbReference type="EMBL" id="JAHYIQ010000003">
    <property type="protein sequence ID" value="KAK1133385.1"/>
    <property type="molecule type" value="Genomic_DNA"/>
</dbReference>
<comment type="caution">
    <text evidence="1">The sequence shown here is derived from an EMBL/GenBank/DDBJ whole genome shotgun (WGS) entry which is preliminary data.</text>
</comment>
<feature type="non-terminal residue" evidence="1">
    <location>
        <position position="1"/>
    </location>
</feature>
<gene>
    <name evidence="1" type="ORF">K0M31_011199</name>
</gene>
<keyword evidence="2" id="KW-1185">Reference proteome</keyword>
<dbReference type="AlphaFoldDB" id="A0AA40KUN3"/>
<name>A0AA40KUN3_9HYME</name>
<dbReference type="Proteomes" id="UP001177670">
    <property type="component" value="Unassembled WGS sequence"/>
</dbReference>
<protein>
    <submittedName>
        <fullName evidence="1">Uncharacterized protein</fullName>
    </submittedName>
</protein>
<sequence>MKSARENGNIKENGRNSEVVLEIDEELIYARAQNMLPVVDECRIAVDSDLSSDTQS</sequence>
<evidence type="ECO:0000313" key="1">
    <source>
        <dbReference type="EMBL" id="KAK1133385.1"/>
    </source>
</evidence>
<reference evidence="1" key="1">
    <citation type="submission" date="2021-10" db="EMBL/GenBank/DDBJ databases">
        <title>Melipona bicolor Genome sequencing and assembly.</title>
        <authorList>
            <person name="Araujo N.S."/>
            <person name="Arias M.C."/>
        </authorList>
    </citation>
    <scope>NUCLEOTIDE SEQUENCE</scope>
    <source>
        <strain evidence="1">USP_2M_L1-L4_2017</strain>
        <tissue evidence="1">Whole body</tissue>
    </source>
</reference>
<proteinExistence type="predicted"/>
<evidence type="ECO:0000313" key="2">
    <source>
        <dbReference type="Proteomes" id="UP001177670"/>
    </source>
</evidence>
<accession>A0AA40KUN3</accession>